<dbReference type="EMBL" id="JAGHQM010003391">
    <property type="protein sequence ID" value="KAH0544332.1"/>
    <property type="molecule type" value="Genomic_DNA"/>
</dbReference>
<reference evidence="8" key="1">
    <citation type="submission" date="2021-03" db="EMBL/GenBank/DDBJ databases">
        <title>Comparative genomics and phylogenomic investigation of the class Geoglossomycetes provide insights into ecological specialization and systematics.</title>
        <authorList>
            <person name="Melie T."/>
            <person name="Pirro S."/>
            <person name="Miller A.N."/>
            <person name="Quandt A."/>
        </authorList>
    </citation>
    <scope>NUCLEOTIDE SEQUENCE</scope>
    <source>
        <strain evidence="8">CAQ_001_2017</strain>
    </source>
</reference>
<evidence type="ECO:0000256" key="2">
    <source>
        <dbReference type="ARBA" id="ARBA00012695"/>
    </source>
</evidence>
<dbReference type="Proteomes" id="UP000750711">
    <property type="component" value="Unassembled WGS sequence"/>
</dbReference>
<dbReference type="Pfam" id="PF01619">
    <property type="entry name" value="Pro_dh"/>
    <property type="match status" value="1"/>
</dbReference>
<comment type="catalytic activity">
    <reaction evidence="5">
        <text>L-proline + a quinone = (S)-1-pyrroline-5-carboxylate + a quinol + H(+)</text>
        <dbReference type="Rhea" id="RHEA:23784"/>
        <dbReference type="ChEBI" id="CHEBI:15378"/>
        <dbReference type="ChEBI" id="CHEBI:17388"/>
        <dbReference type="ChEBI" id="CHEBI:24646"/>
        <dbReference type="ChEBI" id="CHEBI:60039"/>
        <dbReference type="ChEBI" id="CHEBI:132124"/>
        <dbReference type="EC" id="1.5.5.2"/>
    </reaction>
</comment>
<comment type="cofactor">
    <cofactor evidence="5">
        <name>FAD</name>
        <dbReference type="ChEBI" id="CHEBI:57692"/>
    </cofactor>
</comment>
<feature type="region of interest" description="Disordered" evidence="6">
    <location>
        <begin position="345"/>
        <end position="367"/>
    </location>
</feature>
<dbReference type="PANTHER" id="PTHR13914">
    <property type="entry name" value="PROLINE OXIDASE"/>
    <property type="match status" value="1"/>
</dbReference>
<name>A0A9P8L671_9PEZI</name>
<dbReference type="GO" id="GO:0004657">
    <property type="term" value="F:proline dehydrogenase activity"/>
    <property type="evidence" value="ECO:0007669"/>
    <property type="project" value="UniProtKB-EC"/>
</dbReference>
<gene>
    <name evidence="8" type="ORF">GP486_008521</name>
</gene>
<sequence length="423" mass="46465">MAYLARSPSRLLSPDRSFLMHWILKRTLYAQFCAGENRMETRTTIGRLKGMGYSGVILAYARELELDHDTASELVGEHKENEKSLEDAQLWKEGTLETVRLASAGDFVAVKKGSNTQPRFTGAGPTAVYRLSHNLPPTPGLETAIADICDLAVTRNVRLLVDAEQQAVQSGIDSWTLEFMRRYNRRNPGKAVVYGTYQSYLKSTPQTLTTHLATAYGEGFTLGVKLVRGAYLASDPRHLINDTKEQTDEAFDSLAESLIRRSYSGGILQPAINRTATPFPSVNLVLATHNHTSIRKAQALITSAREEGPSTTDGGSTPDVAYAQLMGMADEVSCELLLQAAYSSSSSSSSSPSRGDDPATTNNPPPRAYKYLAWGSVGECMKYLLRRAEENRDALARTTHARNALAKELWRRLERLGQSGARG</sequence>
<keyword evidence="5" id="KW-0285">Flavoprotein</keyword>
<protein>
    <recommendedName>
        <fullName evidence="2 5">Proline dehydrogenase</fullName>
        <ecNumber evidence="2 5">1.5.5.2</ecNumber>
    </recommendedName>
</protein>
<evidence type="ECO:0000259" key="7">
    <source>
        <dbReference type="Pfam" id="PF01619"/>
    </source>
</evidence>
<keyword evidence="5" id="KW-0274">FAD</keyword>
<dbReference type="AlphaFoldDB" id="A0A9P8L671"/>
<dbReference type="GO" id="GO:0010133">
    <property type="term" value="P:L-proline catabolic process to L-glutamate"/>
    <property type="evidence" value="ECO:0007669"/>
    <property type="project" value="TreeGrafter"/>
</dbReference>
<evidence type="ECO:0000256" key="5">
    <source>
        <dbReference type="RuleBase" id="RU364054"/>
    </source>
</evidence>
<dbReference type="GO" id="GO:0005739">
    <property type="term" value="C:mitochondrion"/>
    <property type="evidence" value="ECO:0007669"/>
    <property type="project" value="TreeGrafter"/>
</dbReference>
<evidence type="ECO:0000256" key="3">
    <source>
        <dbReference type="ARBA" id="ARBA00023002"/>
    </source>
</evidence>
<keyword evidence="3 5" id="KW-0560">Oxidoreductase</keyword>
<keyword evidence="4 5" id="KW-0642">Proline metabolism</keyword>
<dbReference type="GO" id="GO:0071949">
    <property type="term" value="F:FAD binding"/>
    <property type="evidence" value="ECO:0007669"/>
    <property type="project" value="TreeGrafter"/>
</dbReference>
<comment type="similarity">
    <text evidence="1 5">Belongs to the proline oxidase family.</text>
</comment>
<evidence type="ECO:0000256" key="1">
    <source>
        <dbReference type="ARBA" id="ARBA00005869"/>
    </source>
</evidence>
<feature type="domain" description="Proline dehydrogenase" evidence="7">
    <location>
        <begin position="43"/>
        <end position="397"/>
    </location>
</feature>
<dbReference type="PANTHER" id="PTHR13914:SF30">
    <property type="entry name" value="PROLINE DEHYDROGENASE"/>
    <property type="match status" value="1"/>
</dbReference>
<dbReference type="InterPro" id="IPR015659">
    <property type="entry name" value="Proline_oxidase"/>
</dbReference>
<evidence type="ECO:0000313" key="8">
    <source>
        <dbReference type="EMBL" id="KAH0544332.1"/>
    </source>
</evidence>
<comment type="function">
    <text evidence="5">Converts proline to delta-1-pyrroline-5-carboxylate.</text>
</comment>
<dbReference type="InterPro" id="IPR029041">
    <property type="entry name" value="FAD-linked_oxidoreductase-like"/>
</dbReference>
<comment type="caution">
    <text evidence="8">The sequence shown here is derived from an EMBL/GenBank/DDBJ whole genome shotgun (WGS) entry which is preliminary data.</text>
</comment>
<keyword evidence="9" id="KW-1185">Reference proteome</keyword>
<proteinExistence type="inferred from homology"/>
<evidence type="ECO:0000256" key="4">
    <source>
        <dbReference type="ARBA" id="ARBA00023062"/>
    </source>
</evidence>
<organism evidence="8 9">
    <name type="scientific">Trichoglossum hirsutum</name>
    <dbReference type="NCBI Taxonomy" id="265104"/>
    <lineage>
        <taxon>Eukaryota</taxon>
        <taxon>Fungi</taxon>
        <taxon>Dikarya</taxon>
        <taxon>Ascomycota</taxon>
        <taxon>Pezizomycotina</taxon>
        <taxon>Geoglossomycetes</taxon>
        <taxon>Geoglossales</taxon>
        <taxon>Geoglossaceae</taxon>
        <taxon>Trichoglossum</taxon>
    </lineage>
</organism>
<dbReference type="SUPFAM" id="SSF51730">
    <property type="entry name" value="FAD-linked oxidoreductase"/>
    <property type="match status" value="1"/>
</dbReference>
<evidence type="ECO:0000313" key="9">
    <source>
        <dbReference type="Proteomes" id="UP000750711"/>
    </source>
</evidence>
<accession>A0A9P8L671</accession>
<dbReference type="InterPro" id="IPR002872">
    <property type="entry name" value="Proline_DH_dom"/>
</dbReference>
<dbReference type="Gene3D" id="3.20.20.220">
    <property type="match status" value="1"/>
</dbReference>
<evidence type="ECO:0000256" key="6">
    <source>
        <dbReference type="SAM" id="MobiDB-lite"/>
    </source>
</evidence>
<dbReference type="EC" id="1.5.5.2" evidence="2 5"/>